<dbReference type="GO" id="GO:0009089">
    <property type="term" value="P:lysine biosynthetic process via diaminopimelate"/>
    <property type="evidence" value="ECO:0007669"/>
    <property type="project" value="TreeGrafter"/>
</dbReference>
<dbReference type="InterPro" id="IPR005119">
    <property type="entry name" value="LysR_subst-bd"/>
</dbReference>
<keyword evidence="8" id="KW-1185">Reference proteome</keyword>
<dbReference type="InterPro" id="IPR036390">
    <property type="entry name" value="WH_DNA-bd_sf"/>
</dbReference>
<keyword evidence="4" id="KW-0804">Transcription</keyword>
<dbReference type="Pfam" id="PF03466">
    <property type="entry name" value="LysR_substrate"/>
    <property type="match status" value="1"/>
</dbReference>
<dbReference type="InterPro" id="IPR036388">
    <property type="entry name" value="WH-like_DNA-bd_sf"/>
</dbReference>
<dbReference type="SUPFAM" id="SSF46785">
    <property type="entry name" value="Winged helix' DNA-binding domain"/>
    <property type="match status" value="1"/>
</dbReference>
<dbReference type="Pfam" id="PF00126">
    <property type="entry name" value="HTH_1"/>
    <property type="match status" value="1"/>
</dbReference>
<protein>
    <submittedName>
        <fullName evidence="7">LysR family transcriptional regulator</fullName>
    </submittedName>
</protein>
<evidence type="ECO:0000256" key="1">
    <source>
        <dbReference type="ARBA" id="ARBA00009437"/>
    </source>
</evidence>
<dbReference type="PROSITE" id="PS50197">
    <property type="entry name" value="BEACH"/>
    <property type="match status" value="1"/>
</dbReference>
<reference evidence="8" key="1">
    <citation type="submission" date="2017-05" db="EMBL/GenBank/DDBJ databases">
        <title>Complete and WGS of Bordetella genogroups.</title>
        <authorList>
            <person name="Spilker T."/>
            <person name="Lipuma J."/>
        </authorList>
    </citation>
    <scope>NUCLEOTIDE SEQUENCE [LARGE SCALE GENOMIC DNA]</scope>
    <source>
        <strain evidence="8">AU16122</strain>
    </source>
</reference>
<evidence type="ECO:0000256" key="4">
    <source>
        <dbReference type="ARBA" id="ARBA00023163"/>
    </source>
</evidence>
<evidence type="ECO:0000256" key="2">
    <source>
        <dbReference type="ARBA" id="ARBA00023015"/>
    </source>
</evidence>
<proteinExistence type="inferred from homology"/>
<dbReference type="GO" id="GO:0043565">
    <property type="term" value="F:sequence-specific DNA binding"/>
    <property type="evidence" value="ECO:0007669"/>
    <property type="project" value="TreeGrafter"/>
</dbReference>
<dbReference type="GO" id="GO:0003700">
    <property type="term" value="F:DNA-binding transcription factor activity"/>
    <property type="evidence" value="ECO:0007669"/>
    <property type="project" value="InterPro"/>
</dbReference>
<dbReference type="Gene3D" id="3.40.190.290">
    <property type="match status" value="1"/>
</dbReference>
<feature type="domain" description="BEACH" evidence="5">
    <location>
        <begin position="1"/>
        <end position="72"/>
    </location>
</feature>
<evidence type="ECO:0000256" key="3">
    <source>
        <dbReference type="ARBA" id="ARBA00023125"/>
    </source>
</evidence>
<organism evidence="7 8">
    <name type="scientific">Bordetella genomosp. 10</name>
    <dbReference type="NCBI Taxonomy" id="1416804"/>
    <lineage>
        <taxon>Bacteria</taxon>
        <taxon>Pseudomonadati</taxon>
        <taxon>Pseudomonadota</taxon>
        <taxon>Betaproteobacteria</taxon>
        <taxon>Burkholderiales</taxon>
        <taxon>Alcaligenaceae</taxon>
        <taxon>Bordetella</taxon>
    </lineage>
</organism>
<keyword evidence="3" id="KW-0238">DNA-binding</keyword>
<dbReference type="Gene3D" id="1.10.10.10">
    <property type="entry name" value="Winged helix-like DNA-binding domain superfamily/Winged helix DNA-binding domain"/>
    <property type="match status" value="1"/>
</dbReference>
<keyword evidence="2" id="KW-0805">Transcription regulation</keyword>
<accession>A0A261SJS6</accession>
<dbReference type="PANTHER" id="PTHR30427">
    <property type="entry name" value="TRANSCRIPTIONAL ACTIVATOR PROTEIN LYSR"/>
    <property type="match status" value="1"/>
</dbReference>
<dbReference type="PANTHER" id="PTHR30427:SF1">
    <property type="entry name" value="TRANSCRIPTIONAL ACTIVATOR PROTEIN LYSR"/>
    <property type="match status" value="1"/>
</dbReference>
<dbReference type="PRINTS" id="PR00039">
    <property type="entry name" value="HTHLYSR"/>
</dbReference>
<dbReference type="PROSITE" id="PS50931">
    <property type="entry name" value="HTH_LYSR"/>
    <property type="match status" value="1"/>
</dbReference>
<feature type="domain" description="HTH lysR-type" evidence="6">
    <location>
        <begin position="14"/>
        <end position="71"/>
    </location>
</feature>
<evidence type="ECO:0000259" key="6">
    <source>
        <dbReference type="PROSITE" id="PS50931"/>
    </source>
</evidence>
<dbReference type="InterPro" id="IPR000409">
    <property type="entry name" value="BEACH_dom"/>
</dbReference>
<comment type="caution">
    <text evidence="7">The sequence shown here is derived from an EMBL/GenBank/DDBJ whole genome shotgun (WGS) entry which is preliminary data.</text>
</comment>
<sequence length="316" mass="34505">MPDELPGKVRAGALNLRQIEVFHAIMITGSLSAAGRLLHVTQPAISRVLASIEYRLGYTLFERFKGRLHPTKEARKLFEQVESIQAGVDRLNELAVGMALHGGGSISVVSSPSFAEWLIPHATSKFVARHPNVRVRYRPLGMDALLPQVLLGHADLAISTFRPEHPNLITQDLACGRIVCVLPTGHRLAREAVIDAAMVAQELLVGYVENTPLRDALAPFWKPLGREVEPAIEVRSAQTACSFVRSGVGVALVDSYGLAPGHGLVVRRIEPAIDLSVHITHSRVEPPSSMAKAFLAQFSRVVKAELPEMERAILDR</sequence>
<evidence type="ECO:0000313" key="7">
    <source>
        <dbReference type="EMBL" id="OZI37425.1"/>
    </source>
</evidence>
<dbReference type="SUPFAM" id="SSF53850">
    <property type="entry name" value="Periplasmic binding protein-like II"/>
    <property type="match status" value="1"/>
</dbReference>
<dbReference type="RefSeq" id="WP_094851531.1">
    <property type="nucleotide sequence ID" value="NZ_NEVM01000001.1"/>
</dbReference>
<name>A0A261SJS6_9BORD</name>
<dbReference type="Proteomes" id="UP000216020">
    <property type="component" value="Unassembled WGS sequence"/>
</dbReference>
<evidence type="ECO:0000259" key="5">
    <source>
        <dbReference type="PROSITE" id="PS50197"/>
    </source>
</evidence>
<dbReference type="AlphaFoldDB" id="A0A261SJS6"/>
<comment type="similarity">
    <text evidence="1">Belongs to the LysR transcriptional regulatory family.</text>
</comment>
<dbReference type="InterPro" id="IPR000847">
    <property type="entry name" value="LysR_HTH_N"/>
</dbReference>
<dbReference type="OrthoDB" id="110033at2"/>
<dbReference type="GO" id="GO:0010628">
    <property type="term" value="P:positive regulation of gene expression"/>
    <property type="evidence" value="ECO:0007669"/>
    <property type="project" value="TreeGrafter"/>
</dbReference>
<evidence type="ECO:0000313" key="8">
    <source>
        <dbReference type="Proteomes" id="UP000216020"/>
    </source>
</evidence>
<dbReference type="EMBL" id="NEVM01000001">
    <property type="protein sequence ID" value="OZI37425.1"/>
    <property type="molecule type" value="Genomic_DNA"/>
</dbReference>
<gene>
    <name evidence="7" type="ORF">CAL29_03170</name>
</gene>